<dbReference type="InterPro" id="IPR058415">
    <property type="entry name" value="DUF8102"/>
</dbReference>
<feature type="domain" description="Domain of unknown function" evidence="1">
    <location>
        <begin position="11"/>
        <end position="207"/>
    </location>
</feature>
<protein>
    <recommendedName>
        <fullName evidence="1">Domain of unknown function domain-containing protein</fullName>
    </recommendedName>
</protein>
<organism evidence="2 3">
    <name type="scientific">Haloarchaeobius iranensis</name>
    <dbReference type="NCBI Taxonomy" id="996166"/>
    <lineage>
        <taxon>Archaea</taxon>
        <taxon>Methanobacteriati</taxon>
        <taxon>Methanobacteriota</taxon>
        <taxon>Stenosarchaea group</taxon>
        <taxon>Halobacteria</taxon>
        <taxon>Halobacteriales</taxon>
        <taxon>Halorubellaceae</taxon>
        <taxon>Haloarchaeobius</taxon>
    </lineage>
</organism>
<dbReference type="AlphaFoldDB" id="A0A1G9WQV8"/>
<reference evidence="2 3" key="1">
    <citation type="submission" date="2016-10" db="EMBL/GenBank/DDBJ databases">
        <authorList>
            <person name="de Groot N.N."/>
        </authorList>
    </citation>
    <scope>NUCLEOTIDE SEQUENCE [LARGE SCALE GENOMIC DNA]</scope>
    <source>
        <strain evidence="3">EB21,IBRC-M 10013,KCTC 4048</strain>
    </source>
</reference>
<dbReference type="EMBL" id="FNIA01000008">
    <property type="protein sequence ID" value="SDM86573.1"/>
    <property type="molecule type" value="Genomic_DNA"/>
</dbReference>
<name>A0A1G9WQV8_9EURY</name>
<gene>
    <name evidence="2" type="ORF">SAMN05192554_108192</name>
</gene>
<accession>A0A1G9WQV8</accession>
<evidence type="ECO:0000313" key="2">
    <source>
        <dbReference type="EMBL" id="SDM86573.1"/>
    </source>
</evidence>
<evidence type="ECO:0000313" key="3">
    <source>
        <dbReference type="Proteomes" id="UP000199370"/>
    </source>
</evidence>
<dbReference type="Proteomes" id="UP000199370">
    <property type="component" value="Unassembled WGS sequence"/>
</dbReference>
<dbReference type="RefSeq" id="WP_175526424.1">
    <property type="nucleotide sequence ID" value="NZ_FNIA01000008.1"/>
</dbReference>
<sequence length="219" mass="24329">MEFDPDRPRGMLSRADREYLLGLTEMEHEQSKRNAEARIRKRVSEAIVDFYLLLRNLERKDRKQIFEKGMDDPAFRYGLVGMQSFAYMGMKETGMEFEHVLDPAITRAEEAYAAEGFDSTVDVEVTFDVDVTLGAGLDSVAERLRAGEAVGPDEFLSVMGGEGDVLEDVDAVTLDLTTGGIGMEHGEFVDRVAAFLDGDATWENEERVRIGVGDDVGST</sequence>
<proteinExistence type="predicted"/>
<evidence type="ECO:0000259" key="1">
    <source>
        <dbReference type="Pfam" id="PF26404"/>
    </source>
</evidence>
<keyword evidence="3" id="KW-1185">Reference proteome</keyword>
<dbReference type="Pfam" id="PF26404">
    <property type="entry name" value="DUF8102"/>
    <property type="match status" value="1"/>
</dbReference>
<dbReference type="OrthoDB" id="193906at2157"/>